<gene>
    <name evidence="2" type="ORF">Pfra01_001509000</name>
</gene>
<dbReference type="AlphaFoldDB" id="A0A9W6XR76"/>
<evidence type="ECO:0000313" key="3">
    <source>
        <dbReference type="Proteomes" id="UP001165121"/>
    </source>
</evidence>
<dbReference type="EMBL" id="BSXT01001609">
    <property type="protein sequence ID" value="GMF43942.1"/>
    <property type="molecule type" value="Genomic_DNA"/>
</dbReference>
<sequence>MTSLTKAVELSIASEMPNRFGLIFDGWTHSSEHYIAVYACYEVDGMETTPLLCMAPLLEEEDLSARGHMEFLATMLPRDFGKQLDQCCFLVAGNYSVNKRLTTLMDVPLVGSASPRLNRAVQADIQDYEEELDTVQKLMIRLRTLTQSAKLRASPPQRLYPIIKTE</sequence>
<dbReference type="PANTHER" id="PTHR40866:SF1">
    <property type="entry name" value="BED-TYPE DOMAIN-CONTAINING PROTEIN"/>
    <property type="match status" value="1"/>
</dbReference>
<dbReference type="Proteomes" id="UP001165121">
    <property type="component" value="Unassembled WGS sequence"/>
</dbReference>
<keyword evidence="1" id="KW-0175">Coiled coil</keyword>
<feature type="coiled-coil region" evidence="1">
    <location>
        <begin position="118"/>
        <end position="145"/>
    </location>
</feature>
<dbReference type="OrthoDB" id="110256at2759"/>
<keyword evidence="3" id="KW-1185">Reference proteome</keyword>
<name>A0A9W6XR76_9STRA</name>
<dbReference type="PANTHER" id="PTHR40866">
    <property type="entry name" value="BED-TYPE DOMAIN-CONTAINING PROTEIN"/>
    <property type="match status" value="1"/>
</dbReference>
<evidence type="ECO:0000313" key="2">
    <source>
        <dbReference type="EMBL" id="GMF43942.1"/>
    </source>
</evidence>
<evidence type="ECO:0000256" key="1">
    <source>
        <dbReference type="SAM" id="Coils"/>
    </source>
</evidence>
<accession>A0A9W6XR76</accession>
<proteinExistence type="predicted"/>
<reference evidence="2" key="1">
    <citation type="submission" date="2023-04" db="EMBL/GenBank/DDBJ databases">
        <title>Phytophthora fragariaefolia NBRC 109709.</title>
        <authorList>
            <person name="Ichikawa N."/>
            <person name="Sato H."/>
            <person name="Tonouchi N."/>
        </authorList>
    </citation>
    <scope>NUCLEOTIDE SEQUENCE</scope>
    <source>
        <strain evidence="2">NBRC 109709</strain>
    </source>
</reference>
<organism evidence="2 3">
    <name type="scientific">Phytophthora fragariaefolia</name>
    <dbReference type="NCBI Taxonomy" id="1490495"/>
    <lineage>
        <taxon>Eukaryota</taxon>
        <taxon>Sar</taxon>
        <taxon>Stramenopiles</taxon>
        <taxon>Oomycota</taxon>
        <taxon>Peronosporomycetes</taxon>
        <taxon>Peronosporales</taxon>
        <taxon>Peronosporaceae</taxon>
        <taxon>Phytophthora</taxon>
    </lineage>
</organism>
<protein>
    <submittedName>
        <fullName evidence="2">Unnamed protein product</fullName>
    </submittedName>
</protein>
<comment type="caution">
    <text evidence="2">The sequence shown here is derived from an EMBL/GenBank/DDBJ whole genome shotgun (WGS) entry which is preliminary data.</text>
</comment>